<dbReference type="PANTHER" id="PTHR42928">
    <property type="entry name" value="TRICARBOXYLATE-BINDING PROTEIN"/>
    <property type="match status" value="1"/>
</dbReference>
<dbReference type="InterPro" id="IPR042100">
    <property type="entry name" value="Bug_dom1"/>
</dbReference>
<comment type="similarity">
    <text evidence="1">Belongs to the UPF0065 (bug) family.</text>
</comment>
<dbReference type="SUPFAM" id="SSF53850">
    <property type="entry name" value="Periplasmic binding protein-like II"/>
    <property type="match status" value="1"/>
</dbReference>
<evidence type="ECO:0000256" key="1">
    <source>
        <dbReference type="ARBA" id="ARBA00006987"/>
    </source>
</evidence>
<comment type="caution">
    <text evidence="3">The sequence shown here is derived from an EMBL/GenBank/DDBJ whole genome shotgun (WGS) entry which is preliminary data.</text>
</comment>
<dbReference type="EMBL" id="VFOV01000001">
    <property type="protein sequence ID" value="TQL69094.1"/>
    <property type="molecule type" value="Genomic_DNA"/>
</dbReference>
<keyword evidence="4" id="KW-1185">Reference proteome</keyword>
<dbReference type="PANTHER" id="PTHR42928:SF5">
    <property type="entry name" value="BLR1237 PROTEIN"/>
    <property type="match status" value="1"/>
</dbReference>
<protein>
    <submittedName>
        <fullName evidence="3">Tripartite-type tricarboxylate transporter receptor subunit TctC</fullName>
    </submittedName>
</protein>
<gene>
    <name evidence="3" type="ORF">FB381_2995</name>
</gene>
<sequence>MKTRSQSTSRWCVIAAVVVALVAASACAARSPDGDAYPRRPIQVVVPYPAGSGIDTTTRALADVINDSGDLGQDLQIVNRDGGGGTVGTTDVLNAKPDGYTIGVVPDGPLTLVPQTEKVAYDPTSATYINEILTSPILFVVPGDSKLKTLQDLVEAAKAEPGSVTIAEGPLNYKVPADQFEQQTDVDLKHVEFEGDQATTTALLGRNVDVGVMQLASALPQLKSGKIRALGVTSADPVDLVPDVPTFASQRIDIVWQAFNVVVAPGKLPDPIEKKLTETFAEAVASDEFAEAAEKLGLIVSGATPQETDEHLTDKTKTAAGILGGGE</sequence>
<dbReference type="PIRSF" id="PIRSF017082">
    <property type="entry name" value="YflP"/>
    <property type="match status" value="1"/>
</dbReference>
<dbReference type="RefSeq" id="WP_141781012.1">
    <property type="nucleotide sequence ID" value="NZ_VFOV01000001.1"/>
</dbReference>
<feature type="chain" id="PRO_5022119517" evidence="2">
    <location>
        <begin position="29"/>
        <end position="327"/>
    </location>
</feature>
<feature type="signal peptide" evidence="2">
    <location>
        <begin position="1"/>
        <end position="28"/>
    </location>
</feature>
<keyword evidence="3" id="KW-0675">Receptor</keyword>
<evidence type="ECO:0000313" key="4">
    <source>
        <dbReference type="Proteomes" id="UP000320209"/>
    </source>
</evidence>
<dbReference type="CDD" id="cd07012">
    <property type="entry name" value="PBP2_Bug_TTT"/>
    <property type="match status" value="1"/>
</dbReference>
<dbReference type="InterPro" id="IPR005064">
    <property type="entry name" value="BUG"/>
</dbReference>
<dbReference type="OrthoDB" id="8627412at2"/>
<dbReference type="Gene3D" id="3.40.190.150">
    <property type="entry name" value="Bordetella uptake gene, domain 1"/>
    <property type="match status" value="1"/>
</dbReference>
<dbReference type="AlphaFoldDB" id="A0A543A911"/>
<proteinExistence type="inferred from homology"/>
<dbReference type="Gene3D" id="3.40.190.10">
    <property type="entry name" value="Periplasmic binding protein-like II"/>
    <property type="match status" value="1"/>
</dbReference>
<evidence type="ECO:0000313" key="3">
    <source>
        <dbReference type="EMBL" id="TQL69094.1"/>
    </source>
</evidence>
<keyword evidence="2" id="KW-0732">Signal</keyword>
<evidence type="ECO:0000256" key="2">
    <source>
        <dbReference type="SAM" id="SignalP"/>
    </source>
</evidence>
<dbReference type="Proteomes" id="UP000320209">
    <property type="component" value="Unassembled WGS sequence"/>
</dbReference>
<organism evidence="3 4">
    <name type="scientific">Nocardioides albertanoniae</name>
    <dbReference type="NCBI Taxonomy" id="1175486"/>
    <lineage>
        <taxon>Bacteria</taxon>
        <taxon>Bacillati</taxon>
        <taxon>Actinomycetota</taxon>
        <taxon>Actinomycetes</taxon>
        <taxon>Propionibacteriales</taxon>
        <taxon>Nocardioidaceae</taxon>
        <taxon>Nocardioides</taxon>
    </lineage>
</organism>
<accession>A0A543A911</accession>
<reference evidence="3 4" key="1">
    <citation type="submission" date="2019-06" db="EMBL/GenBank/DDBJ databases">
        <title>Sequencing the genomes of 1000 actinobacteria strains.</title>
        <authorList>
            <person name="Klenk H.-P."/>
        </authorList>
    </citation>
    <scope>NUCLEOTIDE SEQUENCE [LARGE SCALE GENOMIC DNA]</scope>
    <source>
        <strain evidence="3 4">DSM 25218</strain>
    </source>
</reference>
<dbReference type="PROSITE" id="PS51257">
    <property type="entry name" value="PROKAR_LIPOPROTEIN"/>
    <property type="match status" value="1"/>
</dbReference>
<dbReference type="Pfam" id="PF03401">
    <property type="entry name" value="TctC"/>
    <property type="match status" value="1"/>
</dbReference>
<name>A0A543A911_9ACTN</name>